<name>A0A268EI88_9BACL</name>
<protein>
    <submittedName>
        <fullName evidence="2">Uncharacterized protein</fullName>
    </submittedName>
</protein>
<organism evidence="2 3">
    <name type="scientific">Paenibacillus campinasensis</name>
    <dbReference type="NCBI Taxonomy" id="66347"/>
    <lineage>
        <taxon>Bacteria</taxon>
        <taxon>Bacillati</taxon>
        <taxon>Bacillota</taxon>
        <taxon>Bacilli</taxon>
        <taxon>Bacillales</taxon>
        <taxon>Paenibacillaceae</taxon>
        <taxon>Paenibacillus</taxon>
    </lineage>
</organism>
<accession>A0A268EI88</accession>
<proteinExistence type="predicted"/>
<evidence type="ECO:0000256" key="1">
    <source>
        <dbReference type="SAM" id="MobiDB-lite"/>
    </source>
</evidence>
<dbReference type="AlphaFoldDB" id="A0A268EI88"/>
<evidence type="ECO:0000313" key="2">
    <source>
        <dbReference type="EMBL" id="PAD72836.1"/>
    </source>
</evidence>
<sequence length="108" mass="12578">MAAWFAMINGYDMRLDVQRKRKELRLQEEPLANQTGFSSSNKLTKRQRRRPQDGSAAFFLLRMFLSSKDILRGPSCRDAEMGIPVAKRHHLFRSPARRQGIHEGRSTY</sequence>
<gene>
    <name evidence="2" type="ORF">CHH67_21245</name>
</gene>
<comment type="caution">
    <text evidence="2">The sequence shown here is derived from an EMBL/GenBank/DDBJ whole genome shotgun (WGS) entry which is preliminary data.</text>
</comment>
<feature type="region of interest" description="Disordered" evidence="1">
    <location>
        <begin position="25"/>
        <end position="52"/>
    </location>
</feature>
<dbReference type="EMBL" id="NPBY01000074">
    <property type="protein sequence ID" value="PAD72836.1"/>
    <property type="molecule type" value="Genomic_DNA"/>
</dbReference>
<reference evidence="2 3" key="1">
    <citation type="submission" date="2017-07" db="EMBL/GenBank/DDBJ databases">
        <title>Isolation and whole genome analysis of endospore-forming bacteria from heroin.</title>
        <authorList>
            <person name="Kalinowski J."/>
            <person name="Ahrens B."/>
            <person name="Al-Dilaimi A."/>
            <person name="Winkler A."/>
            <person name="Wibberg D."/>
            <person name="Schleenbecker U."/>
            <person name="Ruckert C."/>
            <person name="Wolfel R."/>
            <person name="Grass G."/>
        </authorList>
    </citation>
    <scope>NUCLEOTIDE SEQUENCE [LARGE SCALE GENOMIC DNA]</scope>
    <source>
        <strain evidence="2 3">7537-G1</strain>
    </source>
</reference>
<feature type="compositionally biased region" description="Polar residues" evidence="1">
    <location>
        <begin position="32"/>
        <end position="42"/>
    </location>
</feature>
<dbReference type="Proteomes" id="UP000215596">
    <property type="component" value="Unassembled WGS sequence"/>
</dbReference>
<evidence type="ECO:0000313" key="3">
    <source>
        <dbReference type="Proteomes" id="UP000215596"/>
    </source>
</evidence>